<reference evidence="18 19" key="1">
    <citation type="submission" date="2024-06" db="EMBL/GenBank/DDBJ databases">
        <title>Chitinophaga defluvii sp. nov., isolated from municipal sewage.</title>
        <authorList>
            <person name="Zhang L."/>
        </authorList>
    </citation>
    <scope>NUCLEOTIDE SEQUENCE [LARGE SCALE GENOMIC DNA]</scope>
    <source>
        <strain evidence="18 19">H8</strain>
    </source>
</reference>
<evidence type="ECO:0000256" key="12">
    <source>
        <dbReference type="ARBA" id="ARBA00023170"/>
    </source>
</evidence>
<evidence type="ECO:0000256" key="3">
    <source>
        <dbReference type="ARBA" id="ARBA00022448"/>
    </source>
</evidence>
<dbReference type="RefSeq" id="WP_354660248.1">
    <property type="nucleotide sequence ID" value="NZ_JBEXAC010000001.1"/>
</dbReference>
<evidence type="ECO:0000256" key="6">
    <source>
        <dbReference type="ARBA" id="ARBA00022692"/>
    </source>
</evidence>
<keyword evidence="6 14" id="KW-0812">Transmembrane</keyword>
<dbReference type="Gene3D" id="2.60.40.1120">
    <property type="entry name" value="Carboxypeptidase-like, regulatory domain"/>
    <property type="match status" value="1"/>
</dbReference>
<keyword evidence="8" id="KW-0408">Iron</keyword>
<keyword evidence="11 14" id="KW-0472">Membrane</keyword>
<keyword evidence="4 14" id="KW-1134">Transmembrane beta strand</keyword>
<protein>
    <submittedName>
        <fullName evidence="18">TonB-dependent receptor</fullName>
    </submittedName>
</protein>
<dbReference type="Pfam" id="PF00593">
    <property type="entry name" value="TonB_dep_Rec_b-barrel"/>
    <property type="match status" value="1"/>
</dbReference>
<dbReference type="EMBL" id="JBEXAC010000001">
    <property type="protein sequence ID" value="MET6997613.1"/>
    <property type="molecule type" value="Genomic_DNA"/>
</dbReference>
<sequence>MKYIFILLAGLLLPLLSWAVNIEEPDGFGIVKGTVVTTDNQPAAQVSVQLGDNGRRAVTNERGEFVIRKVKPGNYTIQVMLLGHEPIRQQITVEANETVTLTFQLKANDKELKEVIITGNQNRFANKESGYVARLPIKNLENPQVYNVISKELMQEQMTVDYKAALRNIPGGAVSVGGVNNGITYQILRGFWVTSQIRNGMAALQSGGIDPVNVERVEVLKGPSGTLFGSSLISFGGFSNLVTKKPFDAVKGEITYTTGQWGLNRLTADINTPLNSDHSLLMRVNAAAHTEHSFQSYGGSRNIALAPSFSYKVNDRLTLNLDAELYRVQRSTMPAYSFTGTTFKNIKDMPLDYFQSINSSDPLLNQGNVNVYAQATYKISSSWTSSTQFASGAATFTNSNYLWPTKWFNDSMIVRSFAAERGSVNRAIQFQQNFTGDFRIFNLRNRMVAGVEVHTTNNKGLDYGTLLYDTINIQHTIKPMSLERINSIVAGVGSPNQTVTRQNRYSAYVSDMLNLTDQLMVMLSLRADRFENKGTSTNGKPVPEGSTYGQTSLSPKLGIVYQPLKDKVAVFANYMNGFQNMAPIKQPDQATLILKPQYGNQLEVGTKLDIIRHKLTGTLSYYYIKLNNAVRNDPDRQGFSVQDGTQVSKGFEADIVANPLPGLNIVAGYGYNNFEYTKANKNVEGTSNGLPQHVGNGWVSYRFSGNALNGLGLGFGGNYMSELYPNNEAGGLTKPAYTRLDATVFYEQAQFRIGLKVNNLANERYWGINNDPQPPRHINGSLAYKF</sequence>
<comment type="caution">
    <text evidence="18">The sequence shown here is derived from an EMBL/GenBank/DDBJ whole genome shotgun (WGS) entry which is preliminary data.</text>
</comment>
<proteinExistence type="inferred from homology"/>
<keyword evidence="7" id="KW-0732">Signal</keyword>
<accession>A0ABV2T3M2</accession>
<comment type="similarity">
    <text evidence="2 14 15">Belongs to the TonB-dependent receptor family.</text>
</comment>
<evidence type="ECO:0000256" key="1">
    <source>
        <dbReference type="ARBA" id="ARBA00004571"/>
    </source>
</evidence>
<evidence type="ECO:0000256" key="15">
    <source>
        <dbReference type="RuleBase" id="RU003357"/>
    </source>
</evidence>
<organism evidence="18 19">
    <name type="scientific">Chitinophaga defluvii</name>
    <dbReference type="NCBI Taxonomy" id="3163343"/>
    <lineage>
        <taxon>Bacteria</taxon>
        <taxon>Pseudomonadati</taxon>
        <taxon>Bacteroidota</taxon>
        <taxon>Chitinophagia</taxon>
        <taxon>Chitinophagales</taxon>
        <taxon>Chitinophagaceae</taxon>
        <taxon>Chitinophaga</taxon>
    </lineage>
</organism>
<evidence type="ECO:0000256" key="10">
    <source>
        <dbReference type="ARBA" id="ARBA00023077"/>
    </source>
</evidence>
<dbReference type="Pfam" id="PF07715">
    <property type="entry name" value="Plug"/>
    <property type="match status" value="1"/>
</dbReference>
<dbReference type="InterPro" id="IPR013784">
    <property type="entry name" value="Carb-bd-like_fold"/>
</dbReference>
<dbReference type="PROSITE" id="PS52016">
    <property type="entry name" value="TONB_DEPENDENT_REC_3"/>
    <property type="match status" value="1"/>
</dbReference>
<evidence type="ECO:0000256" key="11">
    <source>
        <dbReference type="ARBA" id="ARBA00023136"/>
    </source>
</evidence>
<evidence type="ECO:0000256" key="14">
    <source>
        <dbReference type="PROSITE-ProRule" id="PRU01360"/>
    </source>
</evidence>
<dbReference type="Proteomes" id="UP001549749">
    <property type="component" value="Unassembled WGS sequence"/>
</dbReference>
<dbReference type="InterPro" id="IPR000531">
    <property type="entry name" value="Beta-barrel_TonB"/>
</dbReference>
<evidence type="ECO:0000259" key="17">
    <source>
        <dbReference type="Pfam" id="PF07715"/>
    </source>
</evidence>
<dbReference type="Pfam" id="PF13715">
    <property type="entry name" value="CarbopepD_reg_2"/>
    <property type="match status" value="1"/>
</dbReference>
<evidence type="ECO:0000256" key="9">
    <source>
        <dbReference type="ARBA" id="ARBA00023065"/>
    </source>
</evidence>
<dbReference type="Gene3D" id="2.40.170.20">
    <property type="entry name" value="TonB-dependent receptor, beta-barrel domain"/>
    <property type="match status" value="1"/>
</dbReference>
<dbReference type="SUPFAM" id="SSF49452">
    <property type="entry name" value="Starch-binding domain-like"/>
    <property type="match status" value="1"/>
</dbReference>
<dbReference type="InterPro" id="IPR010105">
    <property type="entry name" value="TonB_sidphr_rcpt"/>
</dbReference>
<evidence type="ECO:0000256" key="4">
    <source>
        <dbReference type="ARBA" id="ARBA00022452"/>
    </source>
</evidence>
<dbReference type="PANTHER" id="PTHR32552">
    <property type="entry name" value="FERRICHROME IRON RECEPTOR-RELATED"/>
    <property type="match status" value="1"/>
</dbReference>
<keyword evidence="12 18" id="KW-0675">Receptor</keyword>
<dbReference type="PANTHER" id="PTHR32552:SF68">
    <property type="entry name" value="FERRICHROME OUTER MEMBRANE TRANSPORTER_PHAGE RECEPTOR"/>
    <property type="match status" value="1"/>
</dbReference>
<evidence type="ECO:0000256" key="8">
    <source>
        <dbReference type="ARBA" id="ARBA00023004"/>
    </source>
</evidence>
<evidence type="ECO:0000256" key="5">
    <source>
        <dbReference type="ARBA" id="ARBA00022496"/>
    </source>
</evidence>
<dbReference type="SUPFAM" id="SSF56935">
    <property type="entry name" value="Porins"/>
    <property type="match status" value="1"/>
</dbReference>
<keyword evidence="9" id="KW-0406">Ion transport</keyword>
<keyword evidence="5" id="KW-0410">Iron transport</keyword>
<evidence type="ECO:0000256" key="7">
    <source>
        <dbReference type="ARBA" id="ARBA00022729"/>
    </source>
</evidence>
<evidence type="ECO:0000259" key="16">
    <source>
        <dbReference type="Pfam" id="PF00593"/>
    </source>
</evidence>
<dbReference type="NCBIfam" id="TIGR01783">
    <property type="entry name" value="TonB-siderophor"/>
    <property type="match status" value="1"/>
</dbReference>
<feature type="domain" description="TonB-dependent receptor-like beta-barrel" evidence="16">
    <location>
        <begin position="334"/>
        <end position="760"/>
    </location>
</feature>
<keyword evidence="10 15" id="KW-0798">TonB box</keyword>
<dbReference type="InterPro" id="IPR012910">
    <property type="entry name" value="Plug_dom"/>
</dbReference>
<keyword evidence="3 14" id="KW-0813">Transport</keyword>
<evidence type="ECO:0000256" key="13">
    <source>
        <dbReference type="ARBA" id="ARBA00023237"/>
    </source>
</evidence>
<dbReference type="InterPro" id="IPR039426">
    <property type="entry name" value="TonB-dep_rcpt-like"/>
</dbReference>
<evidence type="ECO:0000256" key="2">
    <source>
        <dbReference type="ARBA" id="ARBA00009810"/>
    </source>
</evidence>
<evidence type="ECO:0000313" key="19">
    <source>
        <dbReference type="Proteomes" id="UP001549749"/>
    </source>
</evidence>
<dbReference type="Gene3D" id="2.170.130.10">
    <property type="entry name" value="TonB-dependent receptor, plug domain"/>
    <property type="match status" value="1"/>
</dbReference>
<dbReference type="InterPro" id="IPR037066">
    <property type="entry name" value="Plug_dom_sf"/>
</dbReference>
<evidence type="ECO:0000313" key="18">
    <source>
        <dbReference type="EMBL" id="MET6997613.1"/>
    </source>
</evidence>
<comment type="subcellular location">
    <subcellularLocation>
        <location evidence="1 14">Cell outer membrane</location>
        <topology evidence="1 14">Multi-pass membrane protein</topology>
    </subcellularLocation>
</comment>
<dbReference type="CDD" id="cd01347">
    <property type="entry name" value="ligand_gated_channel"/>
    <property type="match status" value="1"/>
</dbReference>
<dbReference type="InterPro" id="IPR036942">
    <property type="entry name" value="Beta-barrel_TonB_sf"/>
</dbReference>
<keyword evidence="19" id="KW-1185">Reference proteome</keyword>
<name>A0ABV2T3M2_9BACT</name>
<feature type="domain" description="TonB-dependent receptor plug" evidence="17">
    <location>
        <begin position="140"/>
        <end position="231"/>
    </location>
</feature>
<gene>
    <name evidence="18" type="ORF">ABR189_09550</name>
</gene>
<keyword evidence="13 14" id="KW-0998">Cell outer membrane</keyword>